<evidence type="ECO:0000313" key="2">
    <source>
        <dbReference type="WBParaSite" id="JU765_v2.g891.t1"/>
    </source>
</evidence>
<evidence type="ECO:0000313" key="1">
    <source>
        <dbReference type="Proteomes" id="UP000887576"/>
    </source>
</evidence>
<organism evidence="1 2">
    <name type="scientific">Panagrolaimus sp. JU765</name>
    <dbReference type="NCBI Taxonomy" id="591449"/>
    <lineage>
        <taxon>Eukaryota</taxon>
        <taxon>Metazoa</taxon>
        <taxon>Ecdysozoa</taxon>
        <taxon>Nematoda</taxon>
        <taxon>Chromadorea</taxon>
        <taxon>Rhabditida</taxon>
        <taxon>Tylenchina</taxon>
        <taxon>Panagrolaimomorpha</taxon>
        <taxon>Panagrolaimoidea</taxon>
        <taxon>Panagrolaimidae</taxon>
        <taxon>Panagrolaimus</taxon>
    </lineage>
</organism>
<accession>A0AC34RQ71</accession>
<proteinExistence type="predicted"/>
<name>A0AC34RQ71_9BILA</name>
<dbReference type="WBParaSite" id="JU765_v2.g891.t1">
    <property type="protein sequence ID" value="JU765_v2.g891.t1"/>
    <property type="gene ID" value="JU765_v2.g891"/>
</dbReference>
<sequence length="1293" mass="144262">MIGYFYVILLANIIWSSSAQCPITIKAPCSCSSTRYEPVSIHCDKADSLESVLRALANPPQYIDSLIISNTPIDSVPEGIFAGLTIRRLILQNNGLREIQKGAFTGKLSDSIEQLEIRTNELEKIPEDGITELRNLESLVISDCQIINVPDYTFLHYHSRNRLKKLDLSDNKISTLPAQSLLGLDNLETLILDKNLFTSVPTEALKNVVTLEDLSMSVNKISQILPGALPLPNLKSLSLEVNQIESMKAEVLQQASGLLYLYLSNNRFSVIDPKMFYYVSQLKVLAMSHNVAIKIIPFNAFQYTPSLIRLEMTDCSIGTIEQGTFHNTPKIQVIALAQNKLKRIGVSMFNTLPYVQSIDLKQNEITLVDDYAFSRLKMLQKLDLSSNQLQSLPVNTFFETFGQGSFSVLKVLYLYDNPWHCDHQILWLTTWLRQSLDLQITAPGNAPARCIQPSELMGIDLRNADSMIQAITITTKKPVKPGSPMRAINAGNIDDWNNFKSTLQPIDRETAPVVVTPWTTTVIIIIGIIVLLFALALSIILLVNHCAKRQSRKMRSQSSSDRGDFGIDSSTASGFASLYGSSGMLTCDARRIYAGGLPRQPYDAELGLIKWLILNRTSIPHLPSNYFNGLYIRRLDLVQNGMQSLDAEAFAGLGSTLQELHIQKNNLTRIPVSALSKLNSLLRLDLSENNFHSLEELDALPPLTKLYDINLARNKINGVHKTFFDANKNNLQTINVGHNQIKTVPASALRGFRKLIALHLHNNRITELPKLSFMNLPVLNLLNLASNKIETIDKQAFLNVPKLKYLYLTDNRLKTILPYQFNIFEELDMIDLSNNQITNLPPNAFSGLASIKQIYLTENHIETIADRAFANSSLTILILENNKIQEVTPNMFDGMFALQKLSLKENQIKVVDPNAFRNTTSLTMLDLSKNQLIDLAPSTFLSQLNLLMVDLSENRLIRTPYGAFSRHVSTVILKENPLVCNERIHMLQQGLGVYIPNSEDKICAGQKSIAETIASESPAGSVFKTENVEDGDFLKQLTQINPMQLGANTVPIPVATNSMPKVNSPINIQSIPQNGGSSIIRPINSSPVNVPEQLNGQIPTESEKETTKPEMNSTISGEKKNIPYPNDPDHPDNHPERYYPLPVPFLHPPTKMHPAYTITQTLPPTIVIADDSTEKARVDFEETRTPKVKNEKFEEPSKPSFFTNEANEGEKKAYELDDQQTASKAKQQMPMTLIIICLSTVAIVMIAVFVGLCVARQRSGHFIGSSSSSTTARSNAQFVAQMNQMYGTLPHQR</sequence>
<protein>
    <submittedName>
        <fullName evidence="2">Uncharacterized protein</fullName>
    </submittedName>
</protein>
<dbReference type="Proteomes" id="UP000887576">
    <property type="component" value="Unplaced"/>
</dbReference>
<reference evidence="2" key="1">
    <citation type="submission" date="2022-11" db="UniProtKB">
        <authorList>
            <consortium name="WormBaseParasite"/>
        </authorList>
    </citation>
    <scope>IDENTIFICATION</scope>
</reference>